<dbReference type="OrthoDB" id="422618at2759"/>
<dbReference type="InterPro" id="IPR011547">
    <property type="entry name" value="SLC26A/SulP_dom"/>
</dbReference>
<comment type="subcellular location">
    <subcellularLocation>
        <location evidence="1">Membrane</location>
        <topology evidence="1">Multi-pass membrane protein</topology>
    </subcellularLocation>
</comment>
<evidence type="ECO:0000259" key="8">
    <source>
        <dbReference type="PROSITE" id="PS50801"/>
    </source>
</evidence>
<keyword evidence="4 7" id="KW-0472">Membrane</keyword>
<accession>A0A1Q9F1V6</accession>
<dbReference type="InterPro" id="IPR002645">
    <property type="entry name" value="STAS_dom"/>
</dbReference>
<dbReference type="PROSITE" id="PS50801">
    <property type="entry name" value="STAS"/>
    <property type="match status" value="1"/>
</dbReference>
<feature type="transmembrane region" description="Helical" evidence="7">
    <location>
        <begin position="241"/>
        <end position="260"/>
    </location>
</feature>
<protein>
    <submittedName>
        <fullName evidence="9">Proton/sulfate cotransporter 2</fullName>
    </submittedName>
</protein>
<dbReference type="Gene3D" id="3.30.750.24">
    <property type="entry name" value="STAS domain"/>
    <property type="match status" value="1"/>
</dbReference>
<comment type="caution">
    <text evidence="9">The sequence shown here is derived from an EMBL/GenBank/DDBJ whole genome shotgun (WGS) entry which is preliminary data.</text>
</comment>
<sequence>MAAKDVETVEGGDESIHSMKESALPPAWRDVYSGEKFKVSTLFPPLSWLPRYIRSMKGNPTASDQEALGELPYSLKGDFIAGLTVGLMLVPQCLAFALLAGLPVRAGLYSSFAPLVLYSVLGTLRQLQVGPTALISLLTGQALDSVGLLGEGGHAAEAARMAGATQLALLVGLISLALGILRFGFVVDFMSHSVMSSFCTASGVIIATSQLKHVLGITMKRHKHWWETAVDLLLKLPEADGATAALGFTLLAFLTFMKAWKQGGSVEKRSKHCLWRFFPKRKEHMPFKIMKLCADLSSVLCVIFGWAWGRIYVAAGVTSVRPIGDTESEGFIFVLPTFDQTTVDLIVPAAMIAIVGFLETIAVGGKMANEKRYSYDANQELLALGTANIGGAFMAAFPITGGFSRTAVNSMFGASSQLAGGLTSVVVILAAYLLMPVVEVLPLSALAPLIIHGAIGVTDFKSFIATFKANKLDFVIMVLTFVVSLGMTVKEGLATGVCLSILKLTYEIAMPNIAICGQVDDGTFRDFRYYPEAQMTPKCVVLRMDASLSFANTRRLQEFSLRAMNVAAAADPSVSYLILDCKSVNGTDMTGCEAVQPISFHPLLTHRHHLGQSLNRLRLKASHMPQPRIHKQSFHEAIENLAITLEKRKMHLLLANLKAISVVNGGDPESAMENPGLSKTFTPECSPVPRFQPPDFEGEDGQLPRPDSPCSTPRESGHSDQLEDCGPFSPDTFVEYRSRSSGQWILAKVENFNADTQTYRLDVQPYAPADRVRARRRGLPKRPELANGQEPAGPEPGDRDATPHRAVERQAQEASRETPSAALPCEPGIMELSLQDEVEMLRRRVVELEEQNRTLHSQVAHETELKERYRQELAELRKWGQTPR</sequence>
<evidence type="ECO:0000256" key="7">
    <source>
        <dbReference type="SAM" id="Phobius"/>
    </source>
</evidence>
<dbReference type="CDD" id="cd07042">
    <property type="entry name" value="STAS_SulP_like_sulfate_transporter"/>
    <property type="match status" value="1"/>
</dbReference>
<dbReference type="AlphaFoldDB" id="A0A1Q9F1V6"/>
<feature type="region of interest" description="Disordered" evidence="6">
    <location>
        <begin position="666"/>
        <end position="729"/>
    </location>
</feature>
<evidence type="ECO:0000313" key="10">
    <source>
        <dbReference type="Proteomes" id="UP000186817"/>
    </source>
</evidence>
<dbReference type="InterPro" id="IPR001902">
    <property type="entry name" value="SLC26A/SulP_fam"/>
</dbReference>
<evidence type="ECO:0000256" key="2">
    <source>
        <dbReference type="ARBA" id="ARBA00022692"/>
    </source>
</evidence>
<dbReference type="InterPro" id="IPR036513">
    <property type="entry name" value="STAS_dom_sf"/>
</dbReference>
<keyword evidence="2 7" id="KW-0812">Transmembrane</keyword>
<evidence type="ECO:0000256" key="4">
    <source>
        <dbReference type="ARBA" id="ARBA00023136"/>
    </source>
</evidence>
<feature type="compositionally biased region" description="Basic and acidic residues" evidence="6">
    <location>
        <begin position="796"/>
        <end position="816"/>
    </location>
</feature>
<evidence type="ECO:0000256" key="6">
    <source>
        <dbReference type="SAM" id="MobiDB-lite"/>
    </source>
</evidence>
<dbReference type="Proteomes" id="UP000186817">
    <property type="component" value="Unassembled WGS sequence"/>
</dbReference>
<feature type="transmembrane region" description="Helical" evidence="7">
    <location>
        <begin position="289"/>
        <end position="309"/>
    </location>
</feature>
<keyword evidence="10" id="KW-1185">Reference proteome</keyword>
<reference evidence="9 10" key="1">
    <citation type="submission" date="2016-02" db="EMBL/GenBank/DDBJ databases">
        <title>Genome analysis of coral dinoflagellate symbionts highlights evolutionary adaptations to a symbiotic lifestyle.</title>
        <authorList>
            <person name="Aranda M."/>
            <person name="Li Y."/>
            <person name="Liew Y.J."/>
            <person name="Baumgarten S."/>
            <person name="Simakov O."/>
            <person name="Wilson M."/>
            <person name="Piel J."/>
            <person name="Ashoor H."/>
            <person name="Bougouffa S."/>
            <person name="Bajic V.B."/>
            <person name="Ryu T."/>
            <person name="Ravasi T."/>
            <person name="Bayer T."/>
            <person name="Micklem G."/>
            <person name="Kim H."/>
            <person name="Bhak J."/>
            <person name="Lajeunesse T.C."/>
            <person name="Voolstra C.R."/>
        </authorList>
    </citation>
    <scope>NUCLEOTIDE SEQUENCE [LARGE SCALE GENOMIC DNA]</scope>
    <source>
        <strain evidence="9 10">CCMP2467</strain>
    </source>
</reference>
<feature type="transmembrane region" description="Helical" evidence="7">
    <location>
        <begin position="79"/>
        <end position="100"/>
    </location>
</feature>
<dbReference type="Pfam" id="PF00916">
    <property type="entry name" value="Sulfate_transp"/>
    <property type="match status" value="1"/>
</dbReference>
<organism evidence="9 10">
    <name type="scientific">Symbiodinium microadriaticum</name>
    <name type="common">Dinoflagellate</name>
    <name type="synonym">Zooxanthella microadriatica</name>
    <dbReference type="NCBI Taxonomy" id="2951"/>
    <lineage>
        <taxon>Eukaryota</taxon>
        <taxon>Sar</taxon>
        <taxon>Alveolata</taxon>
        <taxon>Dinophyceae</taxon>
        <taxon>Suessiales</taxon>
        <taxon>Symbiodiniaceae</taxon>
        <taxon>Symbiodinium</taxon>
    </lineage>
</organism>
<feature type="transmembrane region" description="Helical" evidence="7">
    <location>
        <begin position="472"/>
        <end position="489"/>
    </location>
</feature>
<feature type="coiled-coil region" evidence="5">
    <location>
        <begin position="831"/>
        <end position="858"/>
    </location>
</feature>
<feature type="transmembrane region" description="Helical" evidence="7">
    <location>
        <begin position="345"/>
        <end position="365"/>
    </location>
</feature>
<feature type="region of interest" description="Disordered" evidence="6">
    <location>
        <begin position="771"/>
        <end position="825"/>
    </location>
</feature>
<dbReference type="OMA" id="FHEAIEN"/>
<evidence type="ECO:0000313" key="9">
    <source>
        <dbReference type="EMBL" id="OLQ13639.1"/>
    </source>
</evidence>
<keyword evidence="5" id="KW-0175">Coiled coil</keyword>
<dbReference type="EMBL" id="LSRX01000025">
    <property type="protein sequence ID" value="OLQ13639.1"/>
    <property type="molecule type" value="Genomic_DNA"/>
</dbReference>
<gene>
    <name evidence="9" type="primary">SULTR2</name>
    <name evidence="9" type="ORF">AK812_SmicGene2331</name>
</gene>
<keyword evidence="3 7" id="KW-1133">Transmembrane helix</keyword>
<evidence type="ECO:0000256" key="1">
    <source>
        <dbReference type="ARBA" id="ARBA00004141"/>
    </source>
</evidence>
<feature type="domain" description="STAS" evidence="8">
    <location>
        <begin position="529"/>
        <end position="595"/>
    </location>
</feature>
<proteinExistence type="predicted"/>
<dbReference type="GO" id="GO:0055085">
    <property type="term" value="P:transmembrane transport"/>
    <property type="evidence" value="ECO:0007669"/>
    <property type="project" value="InterPro"/>
</dbReference>
<feature type="transmembrane region" description="Helical" evidence="7">
    <location>
        <begin position="418"/>
        <end position="435"/>
    </location>
</feature>
<dbReference type="PANTHER" id="PTHR11814">
    <property type="entry name" value="SULFATE TRANSPORTER"/>
    <property type="match status" value="1"/>
</dbReference>
<name>A0A1Q9F1V6_SYMMI</name>
<feature type="transmembrane region" description="Helical" evidence="7">
    <location>
        <begin position="167"/>
        <end position="187"/>
    </location>
</feature>
<evidence type="ECO:0000256" key="3">
    <source>
        <dbReference type="ARBA" id="ARBA00022989"/>
    </source>
</evidence>
<evidence type="ECO:0000256" key="5">
    <source>
        <dbReference type="SAM" id="Coils"/>
    </source>
</evidence>
<dbReference type="GO" id="GO:0016020">
    <property type="term" value="C:membrane"/>
    <property type="evidence" value="ECO:0007669"/>
    <property type="project" value="UniProtKB-SubCell"/>
</dbReference>